<proteinExistence type="predicted"/>
<reference evidence="1" key="1">
    <citation type="submission" date="2019-08" db="EMBL/GenBank/DDBJ databases">
        <authorList>
            <person name="Kucharzyk K."/>
            <person name="Murdoch R.W."/>
            <person name="Higgins S."/>
            <person name="Loffler F."/>
        </authorList>
    </citation>
    <scope>NUCLEOTIDE SEQUENCE</scope>
</reference>
<comment type="caution">
    <text evidence="1">The sequence shown here is derived from an EMBL/GenBank/DDBJ whole genome shotgun (WGS) entry which is preliminary data.</text>
</comment>
<sequence>MPERFAAHGDQIDRELRLFFGLDHFDRFDNEIRQRRYRIASHPVIPTFEFKDRCV</sequence>
<organism evidence="1">
    <name type="scientific">bioreactor metagenome</name>
    <dbReference type="NCBI Taxonomy" id="1076179"/>
    <lineage>
        <taxon>unclassified sequences</taxon>
        <taxon>metagenomes</taxon>
        <taxon>ecological metagenomes</taxon>
    </lineage>
</organism>
<dbReference type="AlphaFoldDB" id="A0A645J842"/>
<evidence type="ECO:0000313" key="1">
    <source>
        <dbReference type="EMBL" id="MPN59567.1"/>
    </source>
</evidence>
<name>A0A645J842_9ZZZZ</name>
<dbReference type="EMBL" id="VSSQ01133713">
    <property type="protein sequence ID" value="MPN59567.1"/>
    <property type="molecule type" value="Genomic_DNA"/>
</dbReference>
<protein>
    <submittedName>
        <fullName evidence="1">Uncharacterized protein</fullName>
    </submittedName>
</protein>
<gene>
    <name evidence="1" type="ORF">SDC9_207288</name>
</gene>
<accession>A0A645J842</accession>